<evidence type="ECO:0000313" key="1">
    <source>
        <dbReference type="EMBL" id="KAI4867423.1"/>
    </source>
</evidence>
<accession>A0ACB9Z7F1</accession>
<name>A0ACB9Z7F1_9PEZI</name>
<organism evidence="1 2">
    <name type="scientific">Hypoxylon rubiginosum</name>
    <dbReference type="NCBI Taxonomy" id="110542"/>
    <lineage>
        <taxon>Eukaryota</taxon>
        <taxon>Fungi</taxon>
        <taxon>Dikarya</taxon>
        <taxon>Ascomycota</taxon>
        <taxon>Pezizomycotina</taxon>
        <taxon>Sordariomycetes</taxon>
        <taxon>Xylariomycetidae</taxon>
        <taxon>Xylariales</taxon>
        <taxon>Hypoxylaceae</taxon>
        <taxon>Hypoxylon</taxon>
    </lineage>
</organism>
<proteinExistence type="predicted"/>
<protein>
    <submittedName>
        <fullName evidence="1">Uncharacterized protein</fullName>
    </submittedName>
</protein>
<sequence>MHMPRSVAALLPSALLPLLLLPSSLGASVADRSACVRSGADDLAAAAACGDKGALKYCFEHAPQYIEAGDLERCFHDSGCTSAEAAIEAAFILHNCDVAKSVAELRRRGPEPLAAMTLLDARQDTTTAATATATTTAANGGFTPSIQCSTETTISTSSCPIQSTGTASGRTITCYPSTATTSVCASENICMKDSQGIDTCMRRDDSLDTGEIIVTIILGVCFAAGLATLVFLCCRDKRAERKLRARAEAAAIAKANAANATNASAHVPMAGEHASAPYDPPKRAPSPGVGNAAPGQNPFDDGPRF</sequence>
<comment type="caution">
    <text evidence="1">The sequence shown here is derived from an EMBL/GenBank/DDBJ whole genome shotgun (WGS) entry which is preliminary data.</text>
</comment>
<gene>
    <name evidence="1" type="ORF">F4820DRAFT_202006</name>
</gene>
<evidence type="ECO:0000313" key="2">
    <source>
        <dbReference type="Proteomes" id="UP001497700"/>
    </source>
</evidence>
<reference evidence="1 2" key="1">
    <citation type="journal article" date="2022" name="New Phytol.">
        <title>Ecological generalism drives hyperdiversity of secondary metabolite gene clusters in xylarialean endophytes.</title>
        <authorList>
            <person name="Franco M.E.E."/>
            <person name="Wisecaver J.H."/>
            <person name="Arnold A.E."/>
            <person name="Ju Y.M."/>
            <person name="Slot J.C."/>
            <person name="Ahrendt S."/>
            <person name="Moore L.P."/>
            <person name="Eastman K.E."/>
            <person name="Scott K."/>
            <person name="Konkel Z."/>
            <person name="Mondo S.J."/>
            <person name="Kuo A."/>
            <person name="Hayes R.D."/>
            <person name="Haridas S."/>
            <person name="Andreopoulos B."/>
            <person name="Riley R."/>
            <person name="LaButti K."/>
            <person name="Pangilinan J."/>
            <person name="Lipzen A."/>
            <person name="Amirebrahimi M."/>
            <person name="Yan J."/>
            <person name="Adam C."/>
            <person name="Keymanesh K."/>
            <person name="Ng V."/>
            <person name="Louie K."/>
            <person name="Northen T."/>
            <person name="Drula E."/>
            <person name="Henrissat B."/>
            <person name="Hsieh H.M."/>
            <person name="Youens-Clark K."/>
            <person name="Lutzoni F."/>
            <person name="Miadlikowska J."/>
            <person name="Eastwood D.C."/>
            <person name="Hamelin R.C."/>
            <person name="Grigoriev I.V."/>
            <person name="U'Ren J.M."/>
        </authorList>
    </citation>
    <scope>NUCLEOTIDE SEQUENCE [LARGE SCALE GENOMIC DNA]</scope>
    <source>
        <strain evidence="1 2">CBS 119005</strain>
    </source>
</reference>
<keyword evidence="2" id="KW-1185">Reference proteome</keyword>
<dbReference type="Proteomes" id="UP001497700">
    <property type="component" value="Unassembled WGS sequence"/>
</dbReference>
<dbReference type="EMBL" id="MU393447">
    <property type="protein sequence ID" value="KAI4867423.1"/>
    <property type="molecule type" value="Genomic_DNA"/>
</dbReference>